<dbReference type="PANTHER" id="PTHR30595:SF6">
    <property type="entry name" value="SCHLAFEN ALBA-2 DOMAIN-CONTAINING PROTEIN"/>
    <property type="match status" value="1"/>
</dbReference>
<evidence type="ECO:0000313" key="2">
    <source>
        <dbReference type="EMBL" id="QNO55990.1"/>
    </source>
</evidence>
<accession>A0A7G9Z6X2</accession>
<feature type="domain" description="Schlafen AlbA-2" evidence="1">
    <location>
        <begin position="18"/>
        <end position="127"/>
    </location>
</feature>
<organism evidence="3">
    <name type="scientific">Candidatus Methanophaga sp. ANME-1 ERB7</name>
    <dbReference type="NCBI Taxonomy" id="2759913"/>
    <lineage>
        <taxon>Archaea</taxon>
        <taxon>Methanobacteriati</taxon>
        <taxon>Methanobacteriota</taxon>
        <taxon>Stenosarchaea group</taxon>
        <taxon>Methanomicrobia</taxon>
        <taxon>Candidatus Methanophagales</taxon>
        <taxon>Candidatus Methanophagaceae</taxon>
        <taxon>Candidatus Methanophaga</taxon>
    </lineage>
</organism>
<sequence>MENYKYRMDIEEIIERGESQDLEFKESLRLKDEIGETVSAFSNSNDGVVLVGISDGGGVPGVDIGGNTLEELANHIKRNTDPQVFPTVKTVKAGEKNVVMVEVRESQEKPVFFKNHGYKRVGKTNQMISSSELRKLAKESGGRVYWDEQICKEASLEDIEEEKVKTFLKIAKEIRTYS</sequence>
<evidence type="ECO:0000313" key="3">
    <source>
        <dbReference type="EMBL" id="QNO56006.1"/>
    </source>
</evidence>
<dbReference type="Gene3D" id="3.30.950.30">
    <property type="entry name" value="Schlafen, AAA domain"/>
    <property type="match status" value="1"/>
</dbReference>
<dbReference type="PANTHER" id="PTHR30595">
    <property type="entry name" value="GLPR-RELATED TRANSCRIPTIONAL REPRESSOR"/>
    <property type="match status" value="1"/>
</dbReference>
<evidence type="ECO:0000259" key="1">
    <source>
        <dbReference type="Pfam" id="PF04326"/>
    </source>
</evidence>
<dbReference type="EMBL" id="MT631638">
    <property type="protein sequence ID" value="QNO55990.1"/>
    <property type="molecule type" value="Genomic_DNA"/>
</dbReference>
<protein>
    <recommendedName>
        <fullName evidence="1">Schlafen AlbA-2 domain-containing protein</fullName>
    </recommendedName>
</protein>
<dbReference type="EMBL" id="MT631640">
    <property type="protein sequence ID" value="QNO56006.1"/>
    <property type="molecule type" value="Genomic_DNA"/>
</dbReference>
<reference evidence="3" key="1">
    <citation type="submission" date="2020-06" db="EMBL/GenBank/DDBJ databases">
        <title>Unique genomic features of the anaerobic methanotrophic archaea.</title>
        <authorList>
            <person name="Chadwick G.L."/>
            <person name="Skennerton C.T."/>
            <person name="Laso-Perez R."/>
            <person name="Leu A.O."/>
            <person name="Speth D.R."/>
            <person name="Yu H."/>
            <person name="Morgan-Lang C."/>
            <person name="Hatzenpichler R."/>
            <person name="Goudeau D."/>
            <person name="Malmstrom R."/>
            <person name="Brazelton W.J."/>
            <person name="Woyke T."/>
            <person name="Hallam S.J."/>
            <person name="Tyson G.W."/>
            <person name="Wegener G."/>
            <person name="Boetius A."/>
            <person name="Orphan V."/>
        </authorList>
    </citation>
    <scope>NUCLEOTIDE SEQUENCE</scope>
</reference>
<proteinExistence type="predicted"/>
<dbReference type="Pfam" id="PF04326">
    <property type="entry name" value="SLFN_AlbA_2"/>
    <property type="match status" value="1"/>
</dbReference>
<name>A0A7G9Z6X2_9EURY</name>
<dbReference type="InterPro" id="IPR038461">
    <property type="entry name" value="Schlafen_AlbA_2_dom_sf"/>
</dbReference>
<gene>
    <name evidence="3" type="ORF">CGOMPMDP_00004</name>
    <name evidence="2" type="ORF">DPHACCJJ_00005</name>
</gene>
<dbReference type="InterPro" id="IPR007421">
    <property type="entry name" value="Schlafen_AlbA_2_dom"/>
</dbReference>
<dbReference type="AlphaFoldDB" id="A0A7G9Z6X2"/>